<comment type="subcellular location">
    <subcellularLocation>
        <location evidence="3">Cytoplasm</location>
    </subcellularLocation>
    <subcellularLocation>
        <location evidence="2">Nucleus</location>
    </subcellularLocation>
</comment>
<dbReference type="Pfam" id="PF09811">
    <property type="entry name" value="Yae1_N"/>
    <property type="match status" value="1"/>
</dbReference>
<evidence type="ECO:0000256" key="2">
    <source>
        <dbReference type="ARBA" id="ARBA00004123"/>
    </source>
</evidence>
<feature type="domain" description="Essential protein Yae1 N-terminal" evidence="10">
    <location>
        <begin position="59"/>
        <end position="97"/>
    </location>
</feature>
<dbReference type="Proteomes" id="UP000037136">
    <property type="component" value="Unassembled WGS sequence"/>
</dbReference>
<reference evidence="11 12" key="1">
    <citation type="journal article" date="2015" name="BMC Genomics">
        <title>Gene expression during zombie ant biting behavior reflects the complexity underlying fungal parasitic behavioral manipulation.</title>
        <authorList>
            <person name="de Bekker C."/>
            <person name="Ohm R.A."/>
            <person name="Loreto R.G."/>
            <person name="Sebastian A."/>
            <person name="Albert I."/>
            <person name="Merrow M."/>
            <person name="Brachmann A."/>
            <person name="Hughes D.P."/>
        </authorList>
    </citation>
    <scope>NUCLEOTIDE SEQUENCE [LARGE SCALE GENOMIC DNA]</scope>
    <source>
        <strain evidence="11 12">SC16a</strain>
    </source>
</reference>
<dbReference type="GO" id="GO:0005634">
    <property type="term" value="C:nucleus"/>
    <property type="evidence" value="ECO:0007669"/>
    <property type="project" value="UniProtKB-SubCell"/>
</dbReference>
<reference evidence="11 12" key="2">
    <citation type="journal article" date="2017" name="Sci. Rep.">
        <title>Ant-infecting Ophiocordyceps genomes reveal a high diversity of potential behavioral manipulation genes and a possible major role for enterotoxins.</title>
        <authorList>
            <person name="de Bekker C."/>
            <person name="Ohm R.A."/>
            <person name="Evans H.C."/>
            <person name="Brachmann A."/>
            <person name="Hughes D.P."/>
        </authorList>
    </citation>
    <scope>NUCLEOTIDE SEQUENCE [LARGE SCALE GENOMIC DNA]</scope>
    <source>
        <strain evidence="11 12">SC16a</strain>
    </source>
</reference>
<comment type="function">
    <text evidence="1">The complex LTO1:YAE1 may function as a target specific adapter that probably recruits apo-RPLI1 to the cytosolic iron-sulfur protein assembly (CIA) complex machinery. May be required for biogenesis of the large ribosomal subunit and initiation of translation.</text>
</comment>
<dbReference type="GO" id="GO:0005737">
    <property type="term" value="C:cytoplasm"/>
    <property type="evidence" value="ECO:0007669"/>
    <property type="project" value="UniProtKB-SubCell"/>
</dbReference>
<dbReference type="EMBL" id="LAZP02000794">
    <property type="protein sequence ID" value="PFH55715.1"/>
    <property type="molecule type" value="Genomic_DNA"/>
</dbReference>
<evidence type="ECO:0000313" key="12">
    <source>
        <dbReference type="Proteomes" id="UP000037136"/>
    </source>
</evidence>
<comment type="subunit">
    <text evidence="5">May form a complex with LTO1.</text>
</comment>
<protein>
    <recommendedName>
        <fullName evidence="7">Protein YAE1</fullName>
    </recommendedName>
    <alternativeName>
        <fullName evidence="6">Protein yae1</fullName>
    </alternativeName>
</protein>
<evidence type="ECO:0000256" key="9">
    <source>
        <dbReference type="ARBA" id="ARBA00023242"/>
    </source>
</evidence>
<sequence length="209" mass="22438">MAIVKRLSLLSRVLTMHMDRPAEEAASEANATSLDDVFGAEARHPSDMARLQTEHATAGYREAIAAAKQSTIQAGFDDGFRLGAALGLRAGRILGVLQGICEAVGTETDAAAEAERLLATAREELSTSAIFSSSYWTPDGESKFHMGEGEEDVANGHPLIKKWNSLVDQQLTQWAIDEAVLDAETGRLPSDELLLSSSAPYGARPPLDW</sequence>
<accession>A0A2A9P2K5</accession>
<evidence type="ECO:0000259" key="10">
    <source>
        <dbReference type="Pfam" id="PF09811"/>
    </source>
</evidence>
<evidence type="ECO:0000256" key="7">
    <source>
        <dbReference type="ARBA" id="ARBA00018400"/>
    </source>
</evidence>
<dbReference type="InterPro" id="IPR038881">
    <property type="entry name" value="Yae1-like"/>
</dbReference>
<evidence type="ECO:0000256" key="5">
    <source>
        <dbReference type="ARBA" id="ARBA00011427"/>
    </source>
</evidence>
<evidence type="ECO:0000256" key="1">
    <source>
        <dbReference type="ARBA" id="ARBA00003836"/>
    </source>
</evidence>
<comment type="similarity">
    <text evidence="4">Belongs to the YAE1 family.</text>
</comment>
<dbReference type="AlphaFoldDB" id="A0A2A9P2K5"/>
<evidence type="ECO:0000256" key="6">
    <source>
        <dbReference type="ARBA" id="ARBA00017286"/>
    </source>
</evidence>
<name>A0A2A9P2K5_OPHUN</name>
<organism evidence="11 12">
    <name type="scientific">Ophiocordyceps unilateralis</name>
    <name type="common">Zombie-ant fungus</name>
    <name type="synonym">Torrubia unilateralis</name>
    <dbReference type="NCBI Taxonomy" id="268505"/>
    <lineage>
        <taxon>Eukaryota</taxon>
        <taxon>Fungi</taxon>
        <taxon>Dikarya</taxon>
        <taxon>Ascomycota</taxon>
        <taxon>Pezizomycotina</taxon>
        <taxon>Sordariomycetes</taxon>
        <taxon>Hypocreomycetidae</taxon>
        <taxon>Hypocreales</taxon>
        <taxon>Ophiocordycipitaceae</taxon>
        <taxon>Ophiocordyceps</taxon>
    </lineage>
</organism>
<keyword evidence="8" id="KW-0963">Cytoplasm</keyword>
<evidence type="ECO:0000313" key="11">
    <source>
        <dbReference type="EMBL" id="PFH55715.1"/>
    </source>
</evidence>
<proteinExistence type="inferred from homology"/>
<keyword evidence="12" id="KW-1185">Reference proteome</keyword>
<dbReference type="InterPro" id="IPR019191">
    <property type="entry name" value="Essential_protein_Yae1_N"/>
</dbReference>
<dbReference type="OrthoDB" id="20086at2759"/>
<evidence type="ECO:0000256" key="4">
    <source>
        <dbReference type="ARBA" id="ARBA00007096"/>
    </source>
</evidence>
<gene>
    <name evidence="11" type="ORF">XA68_17734</name>
</gene>
<evidence type="ECO:0000256" key="8">
    <source>
        <dbReference type="ARBA" id="ARBA00022490"/>
    </source>
</evidence>
<comment type="caution">
    <text evidence="11">The sequence shown here is derived from an EMBL/GenBank/DDBJ whole genome shotgun (WGS) entry which is preliminary data.</text>
</comment>
<dbReference type="PANTHER" id="PTHR18829">
    <property type="entry name" value="PROTEIN YAE1 HOMOLOG"/>
    <property type="match status" value="1"/>
</dbReference>
<keyword evidence="9" id="KW-0539">Nucleus</keyword>
<dbReference type="STRING" id="268505.A0A2A9P2K5"/>
<evidence type="ECO:0000256" key="3">
    <source>
        <dbReference type="ARBA" id="ARBA00004496"/>
    </source>
</evidence>
<dbReference type="PANTHER" id="PTHR18829:SF0">
    <property type="entry name" value="PROTEIN YAE1 HOMOLOG"/>
    <property type="match status" value="1"/>
</dbReference>